<dbReference type="SUPFAM" id="SSF52540">
    <property type="entry name" value="P-loop containing nucleoside triphosphate hydrolases"/>
    <property type="match status" value="1"/>
</dbReference>
<feature type="domain" description="DEAD-box RNA helicase Q" evidence="11">
    <location>
        <begin position="103"/>
        <end position="131"/>
    </location>
</feature>
<dbReference type="InterPro" id="IPR014001">
    <property type="entry name" value="Helicase_ATP-bd"/>
</dbReference>
<keyword evidence="2 7" id="KW-0378">Hydrolase</keyword>
<dbReference type="SMART" id="SM00487">
    <property type="entry name" value="DEXDc"/>
    <property type="match status" value="1"/>
</dbReference>
<evidence type="ECO:0000256" key="6">
    <source>
        <dbReference type="PROSITE-ProRule" id="PRU00552"/>
    </source>
</evidence>
<evidence type="ECO:0000256" key="2">
    <source>
        <dbReference type="ARBA" id="ARBA00022801"/>
    </source>
</evidence>
<dbReference type="Pfam" id="PF00271">
    <property type="entry name" value="Helicase_C"/>
    <property type="match status" value="1"/>
</dbReference>
<evidence type="ECO:0000256" key="7">
    <source>
        <dbReference type="RuleBase" id="RU000492"/>
    </source>
</evidence>
<evidence type="ECO:0000259" key="9">
    <source>
        <dbReference type="PROSITE" id="PS51192"/>
    </source>
</evidence>
<dbReference type="Pfam" id="PF00270">
    <property type="entry name" value="DEAD"/>
    <property type="match status" value="1"/>
</dbReference>
<dbReference type="PROSITE" id="PS51194">
    <property type="entry name" value="HELICASE_CTER"/>
    <property type="match status" value="1"/>
</dbReference>
<evidence type="ECO:0000256" key="4">
    <source>
        <dbReference type="ARBA" id="ARBA00022840"/>
    </source>
</evidence>
<dbReference type="PANTHER" id="PTHR47959">
    <property type="entry name" value="ATP-DEPENDENT RNA HELICASE RHLE-RELATED"/>
    <property type="match status" value="1"/>
</dbReference>
<organism evidence="12 13">
    <name type="scientific">Pseudomonas syringae pv. viburni</name>
    <dbReference type="NCBI Taxonomy" id="251703"/>
    <lineage>
        <taxon>Bacteria</taxon>
        <taxon>Pseudomonadati</taxon>
        <taxon>Pseudomonadota</taxon>
        <taxon>Gammaproteobacteria</taxon>
        <taxon>Pseudomonadales</taxon>
        <taxon>Pseudomonadaceae</taxon>
        <taxon>Pseudomonas</taxon>
    </lineage>
</organism>
<dbReference type="Gene3D" id="3.40.50.300">
    <property type="entry name" value="P-loop containing nucleotide triphosphate hydrolases"/>
    <property type="match status" value="2"/>
</dbReference>
<dbReference type="CDD" id="cd18787">
    <property type="entry name" value="SF2_C_DEAD"/>
    <property type="match status" value="1"/>
</dbReference>
<dbReference type="GO" id="GO:0016787">
    <property type="term" value="F:hydrolase activity"/>
    <property type="evidence" value="ECO:0007669"/>
    <property type="project" value="UniProtKB-KW"/>
</dbReference>
<sequence length="548" mass="60144">MAGRQAGGRCEFLAGCAHSGGRDRAHPLHPSSWAAGWWWISCCQRDLARLITGSGRSNERLCAAAHRPIDKQNRPFGGKETRPRRSKPLRYAAVFLFFVEVTPVFSEFALHERLLKAVAELKFVEPTPVQAAAIPLALQGRDLRVTAQTGSGKTAAFVLPILNRLIGPAKVRVDIRAVILLPTRELAQQTLKEVERFSQFTFVKAGLITGGEDFKVQAAMLRKVPDILIGTPGRLLEQLNAGNLDLKHVEVLVLDEADRMLDMGFSEDVERLAGECAGREQTMLFSATTGGAGLREMIGKVLKDPQHLQVNSVSELASGTRHQIITADHNVHKEQVLNWLLANETYQKAIIFTNTKAMADRLYGRLVALEYKAFVLHGDKDQKDRKAAIDRLKQGGAKIMVATDVAARGLDVEGLDMVINFDMPRSGDDYVHRVGRTGRAGSDGLAISLICHGDWNLMSSVERYLKQSFERRVIKEVKGTYGGPKKVKASGKAVGVKKKKTDVKGDKKKVAAKGPTKRKTVNRPKSDLVSQDGMAPLKKRSTPAPAAE</sequence>
<keyword evidence="4 7" id="KW-0067">ATP-binding</keyword>
<dbReference type="InterPro" id="IPR027417">
    <property type="entry name" value="P-loop_NTPase"/>
</dbReference>
<dbReference type="InterPro" id="IPR000629">
    <property type="entry name" value="RNA-helicase_DEAD-box_CS"/>
</dbReference>
<accession>A0A0Q0FAQ5</accession>
<feature type="short sequence motif" description="Q motif" evidence="6">
    <location>
        <begin position="103"/>
        <end position="131"/>
    </location>
</feature>
<dbReference type="PANTHER" id="PTHR47959:SF3">
    <property type="entry name" value="ATP-DEPENDENT RNA HELICASE SRMB"/>
    <property type="match status" value="1"/>
</dbReference>
<dbReference type="GO" id="GO:0005524">
    <property type="term" value="F:ATP binding"/>
    <property type="evidence" value="ECO:0007669"/>
    <property type="project" value="UniProtKB-KW"/>
</dbReference>
<dbReference type="GO" id="GO:0005829">
    <property type="term" value="C:cytosol"/>
    <property type="evidence" value="ECO:0007669"/>
    <property type="project" value="TreeGrafter"/>
</dbReference>
<dbReference type="PROSITE" id="PS00039">
    <property type="entry name" value="DEAD_ATP_HELICASE"/>
    <property type="match status" value="1"/>
</dbReference>
<feature type="compositionally biased region" description="Basic residues" evidence="8">
    <location>
        <begin position="485"/>
        <end position="501"/>
    </location>
</feature>
<evidence type="ECO:0000256" key="5">
    <source>
        <dbReference type="ARBA" id="ARBA00038437"/>
    </source>
</evidence>
<feature type="compositionally biased region" description="Basic residues" evidence="8">
    <location>
        <begin position="510"/>
        <end position="522"/>
    </location>
</feature>
<dbReference type="AlphaFoldDB" id="A0A0Q0FAQ5"/>
<dbReference type="EMBL" id="LJRR01000062">
    <property type="protein sequence ID" value="KPZ23798.1"/>
    <property type="molecule type" value="Genomic_DNA"/>
</dbReference>
<keyword evidence="1 7" id="KW-0547">Nucleotide-binding</keyword>
<comment type="similarity">
    <text evidence="5 7">Belongs to the DEAD box helicase family.</text>
</comment>
<feature type="region of interest" description="Disordered" evidence="8">
    <location>
        <begin position="481"/>
        <end position="548"/>
    </location>
</feature>
<dbReference type="Proteomes" id="UP000050317">
    <property type="component" value="Unassembled WGS sequence"/>
</dbReference>
<dbReference type="InterPro" id="IPR044742">
    <property type="entry name" value="DEAD/DEAH_RhlB"/>
</dbReference>
<keyword evidence="3 7" id="KW-0347">Helicase</keyword>
<dbReference type="GO" id="GO:0003676">
    <property type="term" value="F:nucleic acid binding"/>
    <property type="evidence" value="ECO:0007669"/>
    <property type="project" value="InterPro"/>
</dbReference>
<comment type="caution">
    <text evidence="12">The sequence shown here is derived from an EMBL/GenBank/DDBJ whole genome shotgun (WGS) entry which is preliminary data.</text>
</comment>
<evidence type="ECO:0000259" key="10">
    <source>
        <dbReference type="PROSITE" id="PS51194"/>
    </source>
</evidence>
<dbReference type="InterPro" id="IPR050079">
    <property type="entry name" value="DEAD_box_RNA_helicase"/>
</dbReference>
<proteinExistence type="inferred from homology"/>
<dbReference type="InterPro" id="IPR011545">
    <property type="entry name" value="DEAD/DEAH_box_helicase_dom"/>
</dbReference>
<dbReference type="InterPro" id="IPR001650">
    <property type="entry name" value="Helicase_C-like"/>
</dbReference>
<feature type="domain" description="Helicase C-terminal" evidence="10">
    <location>
        <begin position="336"/>
        <end position="480"/>
    </location>
</feature>
<name>A0A0Q0FAQ5_9PSED</name>
<dbReference type="SMART" id="SM00490">
    <property type="entry name" value="HELICc"/>
    <property type="match status" value="1"/>
</dbReference>
<dbReference type="PROSITE" id="PS51192">
    <property type="entry name" value="HELICASE_ATP_BIND_1"/>
    <property type="match status" value="1"/>
</dbReference>
<dbReference type="PATRIC" id="fig|251703.9.peg.3435"/>
<evidence type="ECO:0000256" key="1">
    <source>
        <dbReference type="ARBA" id="ARBA00022741"/>
    </source>
</evidence>
<evidence type="ECO:0000313" key="13">
    <source>
        <dbReference type="Proteomes" id="UP000050317"/>
    </source>
</evidence>
<reference evidence="12 13" key="1">
    <citation type="submission" date="2015-09" db="EMBL/GenBank/DDBJ databases">
        <title>Genome announcement of multiple Pseudomonas syringae strains.</title>
        <authorList>
            <person name="Thakur S."/>
            <person name="Wang P.W."/>
            <person name="Gong Y."/>
            <person name="Weir B.S."/>
            <person name="Guttman D.S."/>
        </authorList>
    </citation>
    <scope>NUCLEOTIDE SEQUENCE [LARGE SCALE GENOMIC DNA]</scope>
    <source>
        <strain evidence="12 13">ICMP3963</strain>
    </source>
</reference>
<evidence type="ECO:0000259" key="11">
    <source>
        <dbReference type="PROSITE" id="PS51195"/>
    </source>
</evidence>
<feature type="domain" description="Helicase ATP-binding" evidence="9">
    <location>
        <begin position="134"/>
        <end position="307"/>
    </location>
</feature>
<evidence type="ECO:0000256" key="3">
    <source>
        <dbReference type="ARBA" id="ARBA00022806"/>
    </source>
</evidence>
<protein>
    <submittedName>
        <fullName evidence="12">ATP-dependent RNA helicase SrmB</fullName>
    </submittedName>
</protein>
<dbReference type="CDD" id="cd00268">
    <property type="entry name" value="DEADc"/>
    <property type="match status" value="1"/>
</dbReference>
<gene>
    <name evidence="12" type="ORF">ALO40_05280</name>
</gene>
<evidence type="ECO:0000313" key="12">
    <source>
        <dbReference type="EMBL" id="KPZ23798.1"/>
    </source>
</evidence>
<dbReference type="PROSITE" id="PS51195">
    <property type="entry name" value="Q_MOTIF"/>
    <property type="match status" value="1"/>
</dbReference>
<evidence type="ECO:0000256" key="8">
    <source>
        <dbReference type="SAM" id="MobiDB-lite"/>
    </source>
</evidence>
<dbReference type="GO" id="GO:0003724">
    <property type="term" value="F:RNA helicase activity"/>
    <property type="evidence" value="ECO:0007669"/>
    <property type="project" value="InterPro"/>
</dbReference>
<dbReference type="InterPro" id="IPR014014">
    <property type="entry name" value="RNA_helicase_DEAD_Q_motif"/>
</dbReference>